<dbReference type="AlphaFoldDB" id="A0A1G6R8L2"/>
<evidence type="ECO:0000313" key="2">
    <source>
        <dbReference type="Proteomes" id="UP000198781"/>
    </source>
</evidence>
<reference evidence="1 2" key="1">
    <citation type="submission" date="2016-10" db="EMBL/GenBank/DDBJ databases">
        <authorList>
            <person name="de Groot N.N."/>
        </authorList>
    </citation>
    <scope>NUCLEOTIDE SEQUENCE [LARGE SCALE GENOMIC DNA]</scope>
    <source>
        <strain evidence="1 2">DSM 16619</strain>
    </source>
</reference>
<dbReference type="EMBL" id="FMZC01000004">
    <property type="protein sequence ID" value="SDD00868.1"/>
    <property type="molecule type" value="Genomic_DNA"/>
</dbReference>
<name>A0A1G6R8L2_9BURK</name>
<organism evidence="1 2">
    <name type="scientific">Paracidovorax valerianellae</name>
    <dbReference type="NCBI Taxonomy" id="187868"/>
    <lineage>
        <taxon>Bacteria</taxon>
        <taxon>Pseudomonadati</taxon>
        <taxon>Pseudomonadota</taxon>
        <taxon>Betaproteobacteria</taxon>
        <taxon>Burkholderiales</taxon>
        <taxon>Comamonadaceae</taxon>
        <taxon>Paracidovorax</taxon>
    </lineage>
</organism>
<dbReference type="RefSeq" id="WP_092742197.1">
    <property type="nucleotide sequence ID" value="NZ_FMZC01000004.1"/>
</dbReference>
<sequence length="125" mass="13689">MSNPVAKGDAAEKSQDELRAIIESFFRFAHVQVPWDGTVNDSVALVFHQMLLETAKCSNAMSFVPRPAGGPPSVLWLATQLATMGYRNIENKFTISCAKTAIRNFRSDFEQASTGIAALMFMPCA</sequence>
<keyword evidence="2" id="KW-1185">Reference proteome</keyword>
<proteinExistence type="predicted"/>
<dbReference type="STRING" id="187868.SAMN05192589_10474"/>
<gene>
    <name evidence="1" type="ORF">SAMN05192589_10474</name>
</gene>
<accession>A0A1G6R8L2</accession>
<dbReference type="Proteomes" id="UP000198781">
    <property type="component" value="Unassembled WGS sequence"/>
</dbReference>
<protein>
    <submittedName>
        <fullName evidence="1">Uncharacterized protein</fullName>
    </submittedName>
</protein>
<dbReference type="OrthoDB" id="8811070at2"/>
<evidence type="ECO:0000313" key="1">
    <source>
        <dbReference type="EMBL" id="SDD00868.1"/>
    </source>
</evidence>